<evidence type="ECO:0000313" key="3">
    <source>
        <dbReference type="EMBL" id="EMF12753.1"/>
    </source>
</evidence>
<dbReference type="GeneID" id="27907537"/>
<evidence type="ECO:0000313" key="4">
    <source>
        <dbReference type="Proteomes" id="UP000016931"/>
    </source>
</evidence>
<accession>M3CG22</accession>
<dbReference type="PANTHER" id="PTHR47657:SF14">
    <property type="entry name" value="ZN(2)-C6 FUNGAL-TYPE DOMAIN-CONTAINING PROTEIN"/>
    <property type="match status" value="1"/>
</dbReference>
<dbReference type="CDD" id="cd00067">
    <property type="entry name" value="GAL4"/>
    <property type="match status" value="1"/>
</dbReference>
<dbReference type="InterPro" id="IPR052400">
    <property type="entry name" value="Zn2-C6_fungal_TF"/>
</dbReference>
<dbReference type="STRING" id="692275.M3CG22"/>
<reference evidence="3 4" key="1">
    <citation type="journal article" date="2012" name="PLoS Pathog.">
        <title>Diverse lifestyles and strategies of plant pathogenesis encoded in the genomes of eighteen Dothideomycetes fungi.</title>
        <authorList>
            <person name="Ohm R.A."/>
            <person name="Feau N."/>
            <person name="Henrissat B."/>
            <person name="Schoch C.L."/>
            <person name="Horwitz B.A."/>
            <person name="Barry K.W."/>
            <person name="Condon B.J."/>
            <person name="Copeland A.C."/>
            <person name="Dhillon B."/>
            <person name="Glaser F."/>
            <person name="Hesse C.N."/>
            <person name="Kosti I."/>
            <person name="LaButti K."/>
            <person name="Lindquist E.A."/>
            <person name="Lucas S."/>
            <person name="Salamov A.A."/>
            <person name="Bradshaw R.E."/>
            <person name="Ciuffetti L."/>
            <person name="Hamelin R.C."/>
            <person name="Kema G.H.J."/>
            <person name="Lawrence C."/>
            <person name="Scott J.A."/>
            <person name="Spatafora J.W."/>
            <person name="Turgeon B.G."/>
            <person name="de Wit P.J.G.M."/>
            <person name="Zhong S."/>
            <person name="Goodwin S.B."/>
            <person name="Grigoriev I.V."/>
        </authorList>
    </citation>
    <scope>NUCLEOTIDE SEQUENCE [LARGE SCALE GENOMIC DNA]</scope>
    <source>
        <strain evidence="3 4">SO2202</strain>
    </source>
</reference>
<dbReference type="OrthoDB" id="416217at2759"/>
<dbReference type="AlphaFoldDB" id="M3CG22"/>
<dbReference type="OMA" id="TETLCMN"/>
<evidence type="ECO:0000259" key="2">
    <source>
        <dbReference type="PROSITE" id="PS50048"/>
    </source>
</evidence>
<keyword evidence="4" id="KW-1185">Reference proteome</keyword>
<dbReference type="InterPro" id="IPR001138">
    <property type="entry name" value="Zn2Cys6_DnaBD"/>
</dbReference>
<proteinExistence type="predicted"/>
<dbReference type="PANTHER" id="PTHR47657">
    <property type="entry name" value="STEROL REGULATORY ELEMENT-BINDING PROTEIN ECM22"/>
    <property type="match status" value="1"/>
</dbReference>
<protein>
    <recommendedName>
        <fullName evidence="2">Zn(2)-C6 fungal-type domain-containing protein</fullName>
    </recommendedName>
</protein>
<dbReference type="Pfam" id="PF00172">
    <property type="entry name" value="Zn_clus"/>
    <property type="match status" value="1"/>
</dbReference>
<dbReference type="eggNOG" id="ENOG502SGAZ">
    <property type="taxonomic scope" value="Eukaryota"/>
</dbReference>
<gene>
    <name evidence="3" type="ORF">SEPMUDRAFT_86031</name>
</gene>
<dbReference type="RefSeq" id="XP_016760874.1">
    <property type="nucleotide sequence ID" value="XM_016910400.1"/>
</dbReference>
<name>M3CG22_SPHMS</name>
<dbReference type="GO" id="GO:0008270">
    <property type="term" value="F:zinc ion binding"/>
    <property type="evidence" value="ECO:0007669"/>
    <property type="project" value="InterPro"/>
</dbReference>
<dbReference type="PROSITE" id="PS00463">
    <property type="entry name" value="ZN2_CY6_FUNGAL_1"/>
    <property type="match status" value="1"/>
</dbReference>
<dbReference type="Proteomes" id="UP000016931">
    <property type="component" value="Unassembled WGS sequence"/>
</dbReference>
<dbReference type="HOGENOM" id="CLU_024934_6_0_1"/>
<dbReference type="Gene3D" id="4.10.240.10">
    <property type="entry name" value="Zn(2)-C6 fungal-type DNA-binding domain"/>
    <property type="match status" value="1"/>
</dbReference>
<dbReference type="EMBL" id="KB456264">
    <property type="protein sequence ID" value="EMF12753.1"/>
    <property type="molecule type" value="Genomic_DNA"/>
</dbReference>
<dbReference type="InterPro" id="IPR036864">
    <property type="entry name" value="Zn2-C6_fun-type_DNA-bd_sf"/>
</dbReference>
<dbReference type="GO" id="GO:0000981">
    <property type="term" value="F:DNA-binding transcription factor activity, RNA polymerase II-specific"/>
    <property type="evidence" value="ECO:0007669"/>
    <property type="project" value="InterPro"/>
</dbReference>
<sequence length="430" mass="48558">MPRLNHRKARTGCQRCKARKVKCDEGKPKCLACARHNVPCEYVDPQPRRSEGHQAPSHCPGYGAVYPPSARQVAAIHNPVLAGELKLELRLMREWIVEICPILAADVTFWQKQATDLGLEHRIVLDAMFSLSALHLSWPLRGLAILDGANHNVSSRRDMLIVAQKYLQRALDGHGVAMNALNADNAKAVYATSVLLLYYSFFNLGEIAYEPTLPGYDHTFWTRLSGHTHYLCEQWAAMDHGEQLMAEWGVTFGRPPLPEAEELFSHEQGKPFTELLTFAEEYEANSTGNRAVYQQSVAYLAFVHRSIVQELDAPLINCQRLVAMPSQLGRQFTELIEQRAPRALLLLAHIFAMTKLLSDQVPWLRGIAERQVAPIQQQIPSAWQEMLRWPMETAFNPPNETTTDEQGNDQAIREMLQYNTDDKGQPVSQG</sequence>
<keyword evidence="1" id="KW-0539">Nucleus</keyword>
<dbReference type="SUPFAM" id="SSF57701">
    <property type="entry name" value="Zn2/Cys6 DNA-binding domain"/>
    <property type="match status" value="1"/>
</dbReference>
<organism evidence="3 4">
    <name type="scientific">Sphaerulina musiva (strain SO2202)</name>
    <name type="common">Poplar stem canker fungus</name>
    <name type="synonym">Septoria musiva</name>
    <dbReference type="NCBI Taxonomy" id="692275"/>
    <lineage>
        <taxon>Eukaryota</taxon>
        <taxon>Fungi</taxon>
        <taxon>Dikarya</taxon>
        <taxon>Ascomycota</taxon>
        <taxon>Pezizomycotina</taxon>
        <taxon>Dothideomycetes</taxon>
        <taxon>Dothideomycetidae</taxon>
        <taxon>Mycosphaerellales</taxon>
        <taxon>Mycosphaerellaceae</taxon>
        <taxon>Sphaerulina</taxon>
    </lineage>
</organism>
<evidence type="ECO:0000256" key="1">
    <source>
        <dbReference type="ARBA" id="ARBA00023242"/>
    </source>
</evidence>
<dbReference type="PROSITE" id="PS50048">
    <property type="entry name" value="ZN2_CY6_FUNGAL_2"/>
    <property type="match status" value="1"/>
</dbReference>
<dbReference type="SMART" id="SM00066">
    <property type="entry name" value="GAL4"/>
    <property type="match status" value="1"/>
</dbReference>
<feature type="domain" description="Zn(2)-C6 fungal-type" evidence="2">
    <location>
        <begin position="12"/>
        <end position="42"/>
    </location>
</feature>